<dbReference type="GO" id="GO:0019068">
    <property type="term" value="P:virion assembly"/>
    <property type="evidence" value="ECO:0007669"/>
    <property type="project" value="InterPro"/>
</dbReference>
<feature type="region of interest" description="Disordered" evidence="1">
    <location>
        <begin position="28"/>
        <end position="49"/>
    </location>
</feature>
<dbReference type="NCBIfam" id="TIGR01539">
    <property type="entry name" value="portal_lambda"/>
    <property type="match status" value="1"/>
</dbReference>
<protein>
    <submittedName>
        <fullName evidence="2">Lambda family phage portal protein</fullName>
    </submittedName>
</protein>
<evidence type="ECO:0000256" key="1">
    <source>
        <dbReference type="SAM" id="MobiDB-lite"/>
    </source>
</evidence>
<organism evidence="2 3">
    <name type="scientific">Sulfitobacter guttiformis</name>
    <dbReference type="NCBI Taxonomy" id="74349"/>
    <lineage>
        <taxon>Bacteria</taxon>
        <taxon>Pseudomonadati</taxon>
        <taxon>Pseudomonadota</taxon>
        <taxon>Alphaproteobacteria</taxon>
        <taxon>Rhodobacterales</taxon>
        <taxon>Roseobacteraceae</taxon>
        <taxon>Sulfitobacter</taxon>
    </lineage>
</organism>
<dbReference type="RefSeq" id="WP_025062891.1">
    <property type="nucleotide sequence ID" value="NZ_RAQK01000001.1"/>
</dbReference>
<name>A0A420DP32_9RHOB</name>
<dbReference type="Pfam" id="PF05136">
    <property type="entry name" value="Phage_portal_2"/>
    <property type="match status" value="1"/>
</dbReference>
<evidence type="ECO:0000313" key="3">
    <source>
        <dbReference type="Proteomes" id="UP000284407"/>
    </source>
</evidence>
<gene>
    <name evidence="2" type="ORF">C8N30_0484</name>
</gene>
<evidence type="ECO:0000313" key="2">
    <source>
        <dbReference type="EMBL" id="RKE95937.1"/>
    </source>
</evidence>
<dbReference type="EMBL" id="RAQK01000001">
    <property type="protein sequence ID" value="RKE95937.1"/>
    <property type="molecule type" value="Genomic_DNA"/>
</dbReference>
<comment type="caution">
    <text evidence="2">The sequence shown here is derived from an EMBL/GenBank/DDBJ whole genome shotgun (WGS) entry which is preliminary data.</text>
</comment>
<dbReference type="GO" id="GO:0005198">
    <property type="term" value="F:structural molecule activity"/>
    <property type="evidence" value="ECO:0007669"/>
    <property type="project" value="InterPro"/>
</dbReference>
<dbReference type="STRING" id="1443111.Z949_2454"/>
<dbReference type="Proteomes" id="UP000284407">
    <property type="component" value="Unassembled WGS sequence"/>
</dbReference>
<dbReference type="AlphaFoldDB" id="A0A420DP32"/>
<accession>A0A420DP32</accession>
<keyword evidence="3" id="KW-1185">Reference proteome</keyword>
<proteinExistence type="predicted"/>
<sequence length="472" mass="51079">MNRPRMVSPNLVRGLVTRAITLLMGQDESAGGNHRRSLDAATGGRRGGGMGTFGPINGEVAAGLSLVGSRAAYQAVNNPYISNAVANLVAFLVGTGPRPNVRGIDREQRRGLHFAFDRFCETADFAERTDLGGLMEQMARDIVVRGEALALMHNTAEGLQIQVIPPDHLDAAKTVILSDGRQIVQGVEFDARGRRAAYWIFPERPDSVFIGHEPAVRVDAGDVLHVFHPIGAGQVRGLSWLAAAVLTANEFDQYRDALLLAAKMAAMNAAFITDATDTGGDEELFSDPVWEPGAMTRLPLGTDVTFSSPEQLKDAPALMRMNLQALAAALGVPEFLLSGDLTGANYSSLRAGLIPFRARIDQVQHNTLVPQILRPVWRRWLALEILAGRIDASADTPCDWIMPRPQQVDPAKDLEATEKAIALGLTSRTHAINELGWNADDIDEEIQSDRAREAELGLNFATTKPKESADAD</sequence>
<dbReference type="InterPro" id="IPR006429">
    <property type="entry name" value="Phage_lambda_portal"/>
</dbReference>
<reference evidence="2 3" key="1">
    <citation type="submission" date="2018-09" db="EMBL/GenBank/DDBJ databases">
        <title>Genomic Encyclopedia of Archaeal and Bacterial Type Strains, Phase II (KMG-II): from individual species to whole genera.</title>
        <authorList>
            <person name="Goeker M."/>
        </authorList>
    </citation>
    <scope>NUCLEOTIDE SEQUENCE [LARGE SCALE GENOMIC DNA]</scope>
    <source>
        <strain evidence="2 3">DSM 11458</strain>
    </source>
</reference>